<keyword evidence="4 6" id="KW-0548">Nucleotidyltransferase</keyword>
<evidence type="ECO:0000256" key="5">
    <source>
        <dbReference type="ARBA" id="ARBA00048128"/>
    </source>
</evidence>
<dbReference type="InterPro" id="IPR005771">
    <property type="entry name" value="GalU_uridylyltTrfase_bac/arc"/>
</dbReference>
<dbReference type="SUPFAM" id="SSF53448">
    <property type="entry name" value="Nucleotide-diphospho-sugar transferases"/>
    <property type="match status" value="1"/>
</dbReference>
<dbReference type="AlphaFoldDB" id="A0A9D2MMN0"/>
<dbReference type="GO" id="GO:0006011">
    <property type="term" value="P:UDP-alpha-D-glucose metabolic process"/>
    <property type="evidence" value="ECO:0007669"/>
    <property type="project" value="InterPro"/>
</dbReference>
<dbReference type="NCBIfam" id="TIGR01099">
    <property type="entry name" value="galU"/>
    <property type="match status" value="1"/>
</dbReference>
<name>A0A9D2MMN0_9FIRM</name>
<evidence type="ECO:0000256" key="1">
    <source>
        <dbReference type="ARBA" id="ARBA00006890"/>
    </source>
</evidence>
<dbReference type="PANTHER" id="PTHR43197:SF1">
    <property type="entry name" value="UTP--GLUCOSE-1-PHOSPHATE URIDYLYLTRANSFERASE"/>
    <property type="match status" value="1"/>
</dbReference>
<evidence type="ECO:0000313" key="8">
    <source>
        <dbReference type="EMBL" id="HJB80545.1"/>
    </source>
</evidence>
<protein>
    <recommendedName>
        <fullName evidence="2 6">UTP--glucose-1-phosphate uridylyltransferase</fullName>
        <ecNumber evidence="2 6">2.7.7.9</ecNumber>
    </recommendedName>
    <alternativeName>
        <fullName evidence="6">UDP-glucose pyrophosphorylase</fullName>
    </alternativeName>
</protein>
<sequence length="290" mass="32527">MKVRKAVIPAAGLGTRMLPATKTVPKEMLPMVDKPVIQYIIEEAVASGIEDILIVTNRAKSAMDDYFDYYPELETRLLQAGKERELVEVRRAADLANIFYVRQKETKGLGHAIYRAKRFVGDEPFAVLLGDDIMRAKKPVTLQLIEGAEKYGASAVGVQKVSTDAISRYSSVKISALEDRIFDVSDMNEKPTPQEMFSNYAILGRYVLTPQIFDILENLKPGYGGEIQLTDGLRELCRKSRMVAVDFEGRRYDTGNLCGFLEATIDFALENKATASWLSHFIKEKAESLR</sequence>
<dbReference type="InterPro" id="IPR029044">
    <property type="entry name" value="Nucleotide-diphossugar_trans"/>
</dbReference>
<gene>
    <name evidence="8" type="primary">galU</name>
    <name evidence="8" type="ORF">H9712_06140</name>
</gene>
<organism evidence="8 9">
    <name type="scientific">Candidatus Flavonifractor intestinigallinarum</name>
    <dbReference type="NCBI Taxonomy" id="2838586"/>
    <lineage>
        <taxon>Bacteria</taxon>
        <taxon>Bacillati</taxon>
        <taxon>Bacillota</taxon>
        <taxon>Clostridia</taxon>
        <taxon>Eubacteriales</taxon>
        <taxon>Oscillospiraceae</taxon>
        <taxon>Flavonifractor</taxon>
    </lineage>
</organism>
<comment type="catalytic activity">
    <reaction evidence="5 6">
        <text>alpha-D-glucose 1-phosphate + UTP + H(+) = UDP-alpha-D-glucose + diphosphate</text>
        <dbReference type="Rhea" id="RHEA:19889"/>
        <dbReference type="ChEBI" id="CHEBI:15378"/>
        <dbReference type="ChEBI" id="CHEBI:33019"/>
        <dbReference type="ChEBI" id="CHEBI:46398"/>
        <dbReference type="ChEBI" id="CHEBI:58601"/>
        <dbReference type="ChEBI" id="CHEBI:58885"/>
        <dbReference type="EC" id="2.7.7.9"/>
    </reaction>
</comment>
<proteinExistence type="inferred from homology"/>
<evidence type="ECO:0000256" key="3">
    <source>
        <dbReference type="ARBA" id="ARBA00022679"/>
    </source>
</evidence>
<evidence type="ECO:0000256" key="4">
    <source>
        <dbReference type="ARBA" id="ARBA00022695"/>
    </source>
</evidence>
<dbReference type="GO" id="GO:0003983">
    <property type="term" value="F:UTP:glucose-1-phosphate uridylyltransferase activity"/>
    <property type="evidence" value="ECO:0007669"/>
    <property type="project" value="UniProtKB-EC"/>
</dbReference>
<evidence type="ECO:0000259" key="7">
    <source>
        <dbReference type="Pfam" id="PF00483"/>
    </source>
</evidence>
<reference evidence="8" key="2">
    <citation type="submission" date="2021-04" db="EMBL/GenBank/DDBJ databases">
        <authorList>
            <person name="Gilroy R."/>
        </authorList>
    </citation>
    <scope>NUCLEOTIDE SEQUENCE</scope>
    <source>
        <strain evidence="8">CHK192-8294</strain>
    </source>
</reference>
<comment type="similarity">
    <text evidence="1 6">Belongs to the UDPGP type 2 family.</text>
</comment>
<keyword evidence="3 6" id="KW-0808">Transferase</keyword>
<dbReference type="PANTHER" id="PTHR43197">
    <property type="entry name" value="UTP--GLUCOSE-1-PHOSPHATE URIDYLYLTRANSFERASE"/>
    <property type="match status" value="1"/>
</dbReference>
<dbReference type="Pfam" id="PF00483">
    <property type="entry name" value="NTP_transferase"/>
    <property type="match status" value="1"/>
</dbReference>
<evidence type="ECO:0000313" key="9">
    <source>
        <dbReference type="Proteomes" id="UP000823921"/>
    </source>
</evidence>
<dbReference type="InterPro" id="IPR005835">
    <property type="entry name" value="NTP_transferase_dom"/>
</dbReference>
<dbReference type="EMBL" id="DWXO01000061">
    <property type="protein sequence ID" value="HJB80545.1"/>
    <property type="molecule type" value="Genomic_DNA"/>
</dbReference>
<dbReference type="Proteomes" id="UP000823921">
    <property type="component" value="Unassembled WGS sequence"/>
</dbReference>
<reference evidence="8" key="1">
    <citation type="journal article" date="2021" name="PeerJ">
        <title>Extensive microbial diversity within the chicken gut microbiome revealed by metagenomics and culture.</title>
        <authorList>
            <person name="Gilroy R."/>
            <person name="Ravi A."/>
            <person name="Getino M."/>
            <person name="Pursley I."/>
            <person name="Horton D.L."/>
            <person name="Alikhan N.F."/>
            <person name="Baker D."/>
            <person name="Gharbi K."/>
            <person name="Hall N."/>
            <person name="Watson M."/>
            <person name="Adriaenssens E.M."/>
            <person name="Foster-Nyarko E."/>
            <person name="Jarju S."/>
            <person name="Secka A."/>
            <person name="Antonio M."/>
            <person name="Oren A."/>
            <person name="Chaudhuri R.R."/>
            <person name="La Ragione R."/>
            <person name="Hildebrand F."/>
            <person name="Pallen M.J."/>
        </authorList>
    </citation>
    <scope>NUCLEOTIDE SEQUENCE</scope>
    <source>
        <strain evidence="8">CHK192-8294</strain>
    </source>
</reference>
<evidence type="ECO:0000256" key="6">
    <source>
        <dbReference type="RuleBase" id="RU361259"/>
    </source>
</evidence>
<evidence type="ECO:0000256" key="2">
    <source>
        <dbReference type="ARBA" id="ARBA00012415"/>
    </source>
</evidence>
<dbReference type="CDD" id="cd02541">
    <property type="entry name" value="UGPase_prokaryotic"/>
    <property type="match status" value="1"/>
</dbReference>
<comment type="caution">
    <text evidence="8">The sequence shown here is derived from an EMBL/GenBank/DDBJ whole genome shotgun (WGS) entry which is preliminary data.</text>
</comment>
<accession>A0A9D2MMN0</accession>
<feature type="domain" description="Nucleotidyl transferase" evidence="7">
    <location>
        <begin position="5"/>
        <end position="265"/>
    </location>
</feature>
<dbReference type="EC" id="2.7.7.9" evidence="2 6"/>
<dbReference type="Gene3D" id="3.90.550.10">
    <property type="entry name" value="Spore Coat Polysaccharide Biosynthesis Protein SpsA, Chain A"/>
    <property type="match status" value="1"/>
</dbReference>